<evidence type="ECO:0000313" key="3">
    <source>
        <dbReference type="Proteomes" id="UP000054279"/>
    </source>
</evidence>
<protein>
    <submittedName>
        <fullName evidence="2">Uncharacterized protein</fullName>
    </submittedName>
</protein>
<dbReference type="HOGENOM" id="CLU_2198657_0_0_1"/>
<organism evidence="2 3">
    <name type="scientific">Sphaerobolus stellatus (strain SS14)</name>
    <dbReference type="NCBI Taxonomy" id="990650"/>
    <lineage>
        <taxon>Eukaryota</taxon>
        <taxon>Fungi</taxon>
        <taxon>Dikarya</taxon>
        <taxon>Basidiomycota</taxon>
        <taxon>Agaricomycotina</taxon>
        <taxon>Agaricomycetes</taxon>
        <taxon>Phallomycetidae</taxon>
        <taxon>Geastrales</taxon>
        <taxon>Sphaerobolaceae</taxon>
        <taxon>Sphaerobolus</taxon>
    </lineage>
</organism>
<evidence type="ECO:0000313" key="2">
    <source>
        <dbReference type="EMBL" id="KIJ33187.1"/>
    </source>
</evidence>
<accession>A0A0C9UV98</accession>
<dbReference type="AlphaFoldDB" id="A0A0C9UV98"/>
<sequence length="108" mass="11692">MAFTSKSSNDSHAPPHSGYSSNANTPPFPEGPPSFHANNSRGHSRSSPPRFLDLSGTRGLTECSALSPLSGKRKFEGQAGQEYENQGHTARNPRSAAMSQKCLRHYYA</sequence>
<gene>
    <name evidence="2" type="ORF">M422DRAFT_35562</name>
</gene>
<feature type="compositionally biased region" description="Polar residues" evidence="1">
    <location>
        <begin position="36"/>
        <end position="47"/>
    </location>
</feature>
<name>A0A0C9UV98_SPHS4</name>
<keyword evidence="3" id="KW-1185">Reference proteome</keyword>
<proteinExistence type="predicted"/>
<dbReference type="EMBL" id="KN837216">
    <property type="protein sequence ID" value="KIJ33187.1"/>
    <property type="molecule type" value="Genomic_DNA"/>
</dbReference>
<feature type="compositionally biased region" description="Polar residues" evidence="1">
    <location>
        <begin position="1"/>
        <end position="11"/>
    </location>
</feature>
<evidence type="ECO:0000256" key="1">
    <source>
        <dbReference type="SAM" id="MobiDB-lite"/>
    </source>
</evidence>
<dbReference type="Proteomes" id="UP000054279">
    <property type="component" value="Unassembled WGS sequence"/>
</dbReference>
<feature type="region of interest" description="Disordered" evidence="1">
    <location>
        <begin position="1"/>
        <end position="108"/>
    </location>
</feature>
<reference evidence="2 3" key="1">
    <citation type="submission" date="2014-06" db="EMBL/GenBank/DDBJ databases">
        <title>Evolutionary Origins and Diversification of the Mycorrhizal Mutualists.</title>
        <authorList>
            <consortium name="DOE Joint Genome Institute"/>
            <consortium name="Mycorrhizal Genomics Consortium"/>
            <person name="Kohler A."/>
            <person name="Kuo A."/>
            <person name="Nagy L.G."/>
            <person name="Floudas D."/>
            <person name="Copeland A."/>
            <person name="Barry K.W."/>
            <person name="Cichocki N."/>
            <person name="Veneault-Fourrey C."/>
            <person name="LaButti K."/>
            <person name="Lindquist E.A."/>
            <person name="Lipzen A."/>
            <person name="Lundell T."/>
            <person name="Morin E."/>
            <person name="Murat C."/>
            <person name="Riley R."/>
            <person name="Ohm R."/>
            <person name="Sun H."/>
            <person name="Tunlid A."/>
            <person name="Henrissat B."/>
            <person name="Grigoriev I.V."/>
            <person name="Hibbett D.S."/>
            <person name="Martin F."/>
        </authorList>
    </citation>
    <scope>NUCLEOTIDE SEQUENCE [LARGE SCALE GENOMIC DNA]</scope>
    <source>
        <strain evidence="2 3">SS14</strain>
    </source>
</reference>